<organism evidence="11 12">
    <name type="scientific">Xanthoceras sorbifolium</name>
    <dbReference type="NCBI Taxonomy" id="99658"/>
    <lineage>
        <taxon>Eukaryota</taxon>
        <taxon>Viridiplantae</taxon>
        <taxon>Streptophyta</taxon>
        <taxon>Embryophyta</taxon>
        <taxon>Tracheophyta</taxon>
        <taxon>Spermatophyta</taxon>
        <taxon>Magnoliopsida</taxon>
        <taxon>eudicotyledons</taxon>
        <taxon>Gunneridae</taxon>
        <taxon>Pentapetalae</taxon>
        <taxon>rosids</taxon>
        <taxon>malvids</taxon>
        <taxon>Sapindales</taxon>
        <taxon>Sapindaceae</taxon>
        <taxon>Xanthoceroideae</taxon>
        <taxon>Xanthoceras</taxon>
    </lineage>
</organism>
<dbReference type="PANTHER" id="PTHR31595:SF77">
    <property type="entry name" value="ACYL-COA--STEROL O-ACYLTRANSFERASE 1-LIKE"/>
    <property type="match status" value="1"/>
</dbReference>
<dbReference type="EMBL" id="JAFEMO010000005">
    <property type="protein sequence ID" value="KAH7570607.1"/>
    <property type="molecule type" value="Genomic_DNA"/>
</dbReference>
<keyword evidence="3" id="KW-0808">Transferase</keyword>
<comment type="caution">
    <text evidence="11">The sequence shown here is derived from an EMBL/GenBank/DDBJ whole genome shotgun (WGS) entry which is preliminary data.</text>
</comment>
<evidence type="ECO:0000256" key="5">
    <source>
        <dbReference type="ARBA" id="ARBA00022989"/>
    </source>
</evidence>
<feature type="transmembrane region" description="Helical" evidence="9">
    <location>
        <begin position="334"/>
        <end position="353"/>
    </location>
</feature>
<dbReference type="Pfam" id="PF13813">
    <property type="entry name" value="MBOAT_2"/>
    <property type="match status" value="2"/>
</dbReference>
<feature type="transmembrane region" description="Helical" evidence="9">
    <location>
        <begin position="664"/>
        <end position="684"/>
    </location>
</feature>
<evidence type="ECO:0000313" key="11">
    <source>
        <dbReference type="EMBL" id="KAH7570607.1"/>
    </source>
</evidence>
<feature type="transmembrane region" description="Helical" evidence="9">
    <location>
        <begin position="430"/>
        <end position="453"/>
    </location>
</feature>
<evidence type="ECO:0000256" key="9">
    <source>
        <dbReference type="SAM" id="Phobius"/>
    </source>
</evidence>
<feature type="transmembrane region" description="Helical" evidence="9">
    <location>
        <begin position="632"/>
        <end position="652"/>
    </location>
</feature>
<feature type="transmembrane region" description="Helical" evidence="9">
    <location>
        <begin position="605"/>
        <end position="626"/>
    </location>
</feature>
<keyword evidence="5 9" id="KW-1133">Transmembrane helix</keyword>
<feature type="transmembrane region" description="Helical" evidence="9">
    <location>
        <begin position="236"/>
        <end position="256"/>
    </location>
</feature>
<accession>A0ABQ8I1V5</accession>
<keyword evidence="7 9" id="KW-0472">Membrane</keyword>
<sequence length="717" mass="81357">MELEFYHKKMEVEIQNFIVLWQIVLLSLCYCYSIGKRISKGIKRLLFVFPIIVLFVYLPFDLYSLHLNFLTFFSIAWLCNSKLLLFAFGEGPLSSDPSMSLAVFLAVASLPIKVQQNQSPTKKPKSGSSSPLVYAIKGPVLAMVVYVTTNYRLHIHPMILLCFTCLQFYLLYEVTLSLISALVGAMLGLDLEPTFNEPYLSTSLQNFWGRRWNLMATNILRLTVHQPTKRMFTGVLGYRWAMPAAVVVTFLASGLVHELMFYHMLRVNPTGEVTCFFLVHGVCVAVEIEVKKMFEKWRFPWLMSVLLTLGFMLVTTSWLLVAPMKRSKAYVRALAEYGAVAAFFNNAMLYHHHHLSREKKEMEGGGGGDHDEIRNFIKVWLSVTVSLCYCYGIGKLISKGLKRLILVLPIVCLFLYLPLLLYSSHLGGTTAFFIGWLANFKLLLFAFGLGPLCSDPSISLPLFVAVSCLPIKIQSQNAHHNHHASQKKKPKEGPLNYAIKGLLLAILVRVHDYSDYIHPRVVLLLYAFHIYFILELILAVSAYLARAVLGLELEPQFDQPFLSTSLQDFWGKRWNLMVTSILRPTVYKPTLGLFARAVGRAWAPLPATFATFLASGIMHELVFYYLGRVKPTGEVTGFFILHGVCLMVEIAAKKAVNGRWRLPRLISGPMTVLFVMVTGLWLFFPQFTNLKIDVRAFEEYAALAAFVKNMSRRMFHV</sequence>
<evidence type="ECO:0000259" key="10">
    <source>
        <dbReference type="Pfam" id="PF13813"/>
    </source>
</evidence>
<dbReference type="InterPro" id="IPR032805">
    <property type="entry name" value="Wax_synthase_dom"/>
</dbReference>
<evidence type="ECO:0000256" key="6">
    <source>
        <dbReference type="ARBA" id="ARBA00023098"/>
    </source>
</evidence>
<dbReference type="Proteomes" id="UP000827721">
    <property type="component" value="Unassembled WGS sequence"/>
</dbReference>
<evidence type="ECO:0000256" key="7">
    <source>
        <dbReference type="ARBA" id="ARBA00023136"/>
    </source>
</evidence>
<name>A0ABQ8I1V5_9ROSI</name>
<protein>
    <recommendedName>
        <fullName evidence="10">Wax synthase domain-containing protein</fullName>
    </recommendedName>
</protein>
<keyword evidence="6" id="KW-0443">Lipid metabolism</keyword>
<reference evidence="11 12" key="1">
    <citation type="submission" date="2021-02" db="EMBL/GenBank/DDBJ databases">
        <title>Plant Genome Project.</title>
        <authorList>
            <person name="Zhang R.-G."/>
        </authorList>
    </citation>
    <scope>NUCLEOTIDE SEQUENCE [LARGE SCALE GENOMIC DNA]</scope>
    <source>
        <tissue evidence="11">Leaves</tissue>
    </source>
</reference>
<feature type="domain" description="Wax synthase" evidence="10">
    <location>
        <begin position="554"/>
        <end position="641"/>
    </location>
</feature>
<keyword evidence="4 9" id="KW-0812">Transmembrane</keyword>
<feature type="transmembrane region" description="Helical" evidence="9">
    <location>
        <begin position="14"/>
        <end position="33"/>
    </location>
</feature>
<evidence type="ECO:0000256" key="4">
    <source>
        <dbReference type="ARBA" id="ARBA00022692"/>
    </source>
</evidence>
<evidence type="ECO:0000256" key="2">
    <source>
        <dbReference type="ARBA" id="ARBA00007282"/>
    </source>
</evidence>
<feature type="transmembrane region" description="Helical" evidence="9">
    <location>
        <begin position="404"/>
        <end position="424"/>
    </location>
</feature>
<evidence type="ECO:0000313" key="12">
    <source>
        <dbReference type="Proteomes" id="UP000827721"/>
    </source>
</evidence>
<evidence type="ECO:0000256" key="8">
    <source>
        <dbReference type="ARBA" id="ARBA00023315"/>
    </source>
</evidence>
<feature type="domain" description="Wax synthase" evidence="10">
    <location>
        <begin position="192"/>
        <end position="278"/>
    </location>
</feature>
<evidence type="ECO:0000256" key="3">
    <source>
        <dbReference type="ARBA" id="ARBA00022679"/>
    </source>
</evidence>
<keyword evidence="12" id="KW-1185">Reference proteome</keyword>
<comment type="subcellular location">
    <subcellularLocation>
        <location evidence="1">Membrane</location>
        <topology evidence="1">Multi-pass membrane protein</topology>
    </subcellularLocation>
</comment>
<proteinExistence type="inferred from homology"/>
<feature type="transmembrane region" description="Helical" evidence="9">
    <location>
        <begin position="132"/>
        <end position="151"/>
    </location>
</feature>
<feature type="transmembrane region" description="Helical" evidence="9">
    <location>
        <begin position="158"/>
        <end position="187"/>
    </location>
</feature>
<feature type="transmembrane region" description="Helical" evidence="9">
    <location>
        <begin position="373"/>
        <end position="392"/>
    </location>
</feature>
<evidence type="ECO:0000256" key="1">
    <source>
        <dbReference type="ARBA" id="ARBA00004141"/>
    </source>
</evidence>
<dbReference type="PANTHER" id="PTHR31595">
    <property type="entry name" value="LONG-CHAIN-ALCOHOL O-FATTY-ACYLTRANSFERASE 3-RELATED"/>
    <property type="match status" value="1"/>
</dbReference>
<feature type="transmembrane region" description="Helical" evidence="9">
    <location>
        <begin position="301"/>
        <end position="322"/>
    </location>
</feature>
<dbReference type="InterPro" id="IPR044851">
    <property type="entry name" value="Wax_synthase"/>
</dbReference>
<comment type="similarity">
    <text evidence="2">Belongs to the wax synthase family.</text>
</comment>
<gene>
    <name evidence="11" type="ORF">JRO89_XS05G0143600</name>
</gene>
<feature type="transmembrane region" description="Helical" evidence="9">
    <location>
        <begin position="45"/>
        <end position="63"/>
    </location>
</feature>
<feature type="transmembrane region" description="Helical" evidence="9">
    <location>
        <begin position="523"/>
        <end position="545"/>
    </location>
</feature>
<keyword evidence="8" id="KW-0012">Acyltransferase</keyword>